<evidence type="ECO:0000256" key="1">
    <source>
        <dbReference type="SAM" id="MobiDB-lite"/>
    </source>
</evidence>
<organism evidence="3 4">
    <name type="scientific">Arsenicicoccus bolidensis</name>
    <dbReference type="NCBI Taxonomy" id="229480"/>
    <lineage>
        <taxon>Bacteria</taxon>
        <taxon>Bacillati</taxon>
        <taxon>Actinomycetota</taxon>
        <taxon>Actinomycetes</taxon>
        <taxon>Micrococcales</taxon>
        <taxon>Intrasporangiaceae</taxon>
        <taxon>Arsenicicoccus</taxon>
    </lineage>
</organism>
<dbReference type="PANTHER" id="PTHR48098:SF1">
    <property type="entry name" value="DIACYLGLYCEROL ACYLTRANSFERASE_MYCOLYLTRANSFERASE AG85A"/>
    <property type="match status" value="1"/>
</dbReference>
<feature type="region of interest" description="Disordered" evidence="1">
    <location>
        <begin position="80"/>
        <end position="116"/>
    </location>
</feature>
<feature type="compositionally biased region" description="Low complexity" evidence="1">
    <location>
        <begin position="80"/>
        <end position="108"/>
    </location>
</feature>
<proteinExistence type="predicted"/>
<dbReference type="PANTHER" id="PTHR48098">
    <property type="entry name" value="ENTEROCHELIN ESTERASE-RELATED"/>
    <property type="match status" value="1"/>
</dbReference>
<gene>
    <name evidence="3" type="ORF">MHL29_08390</name>
</gene>
<dbReference type="Proteomes" id="UP001521931">
    <property type="component" value="Unassembled WGS sequence"/>
</dbReference>
<evidence type="ECO:0000313" key="4">
    <source>
        <dbReference type="Proteomes" id="UP001521931"/>
    </source>
</evidence>
<dbReference type="RefSeq" id="WP_029211600.1">
    <property type="nucleotide sequence ID" value="NZ_JAKRCV010000021.1"/>
</dbReference>
<name>A0ABS9Q1Z9_9MICO</name>
<accession>A0ABS9Q1Z9</accession>
<dbReference type="SUPFAM" id="SSF53474">
    <property type="entry name" value="alpha/beta-Hydrolases"/>
    <property type="match status" value="1"/>
</dbReference>
<reference evidence="3 4" key="1">
    <citation type="submission" date="2022-02" db="EMBL/GenBank/DDBJ databases">
        <title>Uncovering new skin microbiome diversity through culturing and metagenomics.</title>
        <authorList>
            <person name="Conlan S."/>
            <person name="Deming C."/>
            <person name="Nisc Comparative Sequencing Program N."/>
            <person name="Segre J.A."/>
        </authorList>
    </citation>
    <scope>NUCLEOTIDE SEQUENCE [LARGE SCALE GENOMIC DNA]</scope>
    <source>
        <strain evidence="3 4">ACRQZ</strain>
    </source>
</reference>
<dbReference type="InterPro" id="IPR000801">
    <property type="entry name" value="Esterase-like"/>
</dbReference>
<feature type="transmembrane region" description="Helical" evidence="2">
    <location>
        <begin position="40"/>
        <end position="59"/>
    </location>
</feature>
<keyword evidence="4" id="KW-1185">Reference proteome</keyword>
<dbReference type="InterPro" id="IPR029058">
    <property type="entry name" value="AB_hydrolase_fold"/>
</dbReference>
<dbReference type="InterPro" id="IPR050583">
    <property type="entry name" value="Mycobacterial_A85_antigen"/>
</dbReference>
<dbReference type="Gene3D" id="3.40.50.1820">
    <property type="entry name" value="alpha/beta hydrolase"/>
    <property type="match status" value="1"/>
</dbReference>
<dbReference type="EMBL" id="JAKRCV010000021">
    <property type="protein sequence ID" value="MCG7321902.1"/>
    <property type="molecule type" value="Genomic_DNA"/>
</dbReference>
<feature type="transmembrane region" description="Helical" evidence="2">
    <location>
        <begin position="6"/>
        <end position="28"/>
    </location>
</feature>
<comment type="caution">
    <text evidence="3">The sequence shown here is derived from an EMBL/GenBank/DDBJ whole genome shotgun (WGS) entry which is preliminary data.</text>
</comment>
<keyword evidence="2" id="KW-0472">Membrane</keyword>
<evidence type="ECO:0000256" key="2">
    <source>
        <dbReference type="SAM" id="Phobius"/>
    </source>
</evidence>
<sequence length="379" mass="39815">MELTGGPFVALAITVTTVALITGAILTGRTRRTVWGAVQRALAMVLVAVLAVLSVAIVLNAQNQWYVDWGDLAGTNDPTAHATTTGGSAGAIYGATPAPRPSASRASLPPLPSPNDRVQTFQVTGRRSGLTGRVVVLLPEDYAAPAQARRDYPVVMTMHGYPGSPDQWLDAPQGRERIDAAVTRGKVAPLVMVSPQLDFPKGTDSERVNAPGGAQVETWLTQDVPELVRSRLRVRTDRASWASAGFSAGGYCAAMVAVRHPQTFGAGVVLGGYGRPTFSGRHVLRTQQQKDAYDLPHLLTTTRPPVALWVQTSDGDPVSYAGSTALAASAKAPTSVTLVMAPGTGHRTSVWSRHFAQALEWLGRTVPGFAVGGAAGRAA</sequence>
<evidence type="ECO:0008006" key="5">
    <source>
        <dbReference type="Google" id="ProtNLM"/>
    </source>
</evidence>
<keyword evidence="2" id="KW-0812">Transmembrane</keyword>
<protein>
    <recommendedName>
        <fullName evidence="5">Esterase</fullName>
    </recommendedName>
</protein>
<evidence type="ECO:0000313" key="3">
    <source>
        <dbReference type="EMBL" id="MCG7321902.1"/>
    </source>
</evidence>
<dbReference type="Pfam" id="PF00756">
    <property type="entry name" value="Esterase"/>
    <property type="match status" value="1"/>
</dbReference>
<keyword evidence="2" id="KW-1133">Transmembrane helix</keyword>